<evidence type="ECO:0008006" key="9">
    <source>
        <dbReference type="Google" id="ProtNLM"/>
    </source>
</evidence>
<dbReference type="Pfam" id="PF00018">
    <property type="entry name" value="SH3_1"/>
    <property type="match status" value="1"/>
</dbReference>
<dbReference type="PROSITE" id="PS50002">
    <property type="entry name" value="SH3"/>
    <property type="match status" value="1"/>
</dbReference>
<feature type="region of interest" description="Disordered" evidence="4">
    <location>
        <begin position="190"/>
        <end position="215"/>
    </location>
</feature>
<sequence length="321" mass="35077">MDQHAASATAYIKSLLSNGNRNNGFHDDEDLLAGGSLDHELDLGPRDGNFMNSVLKGMEGSPYVGKHHVKETLPPKKHSQSATSSPYISNYRIPRVHNHKNHSSQNNTPTKSNYGQQFRQALGNNNQNKASLHGSLSHIASNGIDSHFGHVQKFTGAMPASAHGSPYRSRNHFVQQSSVVATTSLYRGNSSDFGISEPEDNGQEHASSSSPASTDNKSMWTALYDYDAQGEDELSLRRGEMIQVLSKDAKVSGDEGWWTGKKIGSRVGIFPANFVAHSANFLQPLEVDYDDLELEVVIGRGGFGSVWRGQWRGDVVAVKKV</sequence>
<feature type="compositionally biased region" description="Basic residues" evidence="4">
    <location>
        <begin position="65"/>
        <end position="79"/>
    </location>
</feature>
<evidence type="ECO:0000256" key="3">
    <source>
        <dbReference type="PROSITE-ProRule" id="PRU10141"/>
    </source>
</evidence>
<evidence type="ECO:0000256" key="1">
    <source>
        <dbReference type="ARBA" id="ARBA00022443"/>
    </source>
</evidence>
<dbReference type="InterPro" id="IPR000719">
    <property type="entry name" value="Prot_kinase_dom"/>
</dbReference>
<dbReference type="GO" id="GO:0005524">
    <property type="term" value="F:ATP binding"/>
    <property type="evidence" value="ECO:0007669"/>
    <property type="project" value="UniProtKB-UniRule"/>
</dbReference>
<gene>
    <name evidence="7" type="ORF">AFUS01_LOCUS24421</name>
</gene>
<dbReference type="PROSITE" id="PS50011">
    <property type="entry name" value="PROTEIN_KINASE_DOM"/>
    <property type="match status" value="1"/>
</dbReference>
<feature type="compositionally biased region" description="Polar residues" evidence="4">
    <location>
        <begin position="204"/>
        <end position="215"/>
    </location>
</feature>
<organism evidence="7 8">
    <name type="scientific">Allacma fusca</name>
    <dbReference type="NCBI Taxonomy" id="39272"/>
    <lineage>
        <taxon>Eukaryota</taxon>
        <taxon>Metazoa</taxon>
        <taxon>Ecdysozoa</taxon>
        <taxon>Arthropoda</taxon>
        <taxon>Hexapoda</taxon>
        <taxon>Collembola</taxon>
        <taxon>Symphypleona</taxon>
        <taxon>Sminthuridae</taxon>
        <taxon>Allacma</taxon>
    </lineage>
</organism>
<keyword evidence="8" id="KW-1185">Reference proteome</keyword>
<name>A0A8J2P991_9HEXA</name>
<evidence type="ECO:0000259" key="5">
    <source>
        <dbReference type="PROSITE" id="PS50002"/>
    </source>
</evidence>
<keyword evidence="1 2" id="KW-0728">SH3 domain</keyword>
<dbReference type="Proteomes" id="UP000708208">
    <property type="component" value="Unassembled WGS sequence"/>
</dbReference>
<feature type="domain" description="Protein kinase" evidence="6">
    <location>
        <begin position="292"/>
        <end position="321"/>
    </location>
</feature>
<keyword evidence="3" id="KW-0067">ATP-binding</keyword>
<dbReference type="CDD" id="cd11876">
    <property type="entry name" value="SH3_MLK"/>
    <property type="match status" value="1"/>
</dbReference>
<dbReference type="GO" id="GO:0004672">
    <property type="term" value="F:protein kinase activity"/>
    <property type="evidence" value="ECO:0007669"/>
    <property type="project" value="InterPro"/>
</dbReference>
<feature type="domain" description="SH3" evidence="5">
    <location>
        <begin position="215"/>
        <end position="280"/>
    </location>
</feature>
<evidence type="ECO:0000256" key="2">
    <source>
        <dbReference type="PROSITE-ProRule" id="PRU00192"/>
    </source>
</evidence>
<evidence type="ECO:0000256" key="4">
    <source>
        <dbReference type="SAM" id="MobiDB-lite"/>
    </source>
</evidence>
<accession>A0A8J2P991</accession>
<dbReference type="InterPro" id="IPR017441">
    <property type="entry name" value="Protein_kinase_ATP_BS"/>
</dbReference>
<dbReference type="InterPro" id="IPR001452">
    <property type="entry name" value="SH3_domain"/>
</dbReference>
<comment type="caution">
    <text evidence="7">The sequence shown here is derived from an EMBL/GenBank/DDBJ whole genome shotgun (WGS) entry which is preliminary data.</text>
</comment>
<dbReference type="PANTHER" id="PTHR14167:SF116">
    <property type="entry name" value="CAP, ISOFORM AC"/>
    <property type="match status" value="1"/>
</dbReference>
<dbReference type="InterPro" id="IPR050384">
    <property type="entry name" value="Endophilin_SH3RF"/>
</dbReference>
<dbReference type="PROSITE" id="PS00107">
    <property type="entry name" value="PROTEIN_KINASE_ATP"/>
    <property type="match status" value="1"/>
</dbReference>
<protein>
    <recommendedName>
        <fullName evidence="9">SH3 domain-containing protein</fullName>
    </recommendedName>
</protein>
<dbReference type="OrthoDB" id="339325at2759"/>
<dbReference type="PANTHER" id="PTHR14167">
    <property type="entry name" value="SH3 DOMAIN-CONTAINING"/>
    <property type="match status" value="1"/>
</dbReference>
<dbReference type="EMBL" id="CAJVCH010304853">
    <property type="protein sequence ID" value="CAG7785817.1"/>
    <property type="molecule type" value="Genomic_DNA"/>
</dbReference>
<proteinExistence type="predicted"/>
<evidence type="ECO:0000313" key="7">
    <source>
        <dbReference type="EMBL" id="CAG7785817.1"/>
    </source>
</evidence>
<keyword evidence="3" id="KW-0547">Nucleotide-binding</keyword>
<feature type="region of interest" description="Disordered" evidence="4">
    <location>
        <begin position="65"/>
        <end position="86"/>
    </location>
</feature>
<reference evidence="7" key="1">
    <citation type="submission" date="2021-06" db="EMBL/GenBank/DDBJ databases">
        <authorList>
            <person name="Hodson N. C."/>
            <person name="Mongue J. A."/>
            <person name="Jaron S. K."/>
        </authorList>
    </citation>
    <scope>NUCLEOTIDE SEQUENCE</scope>
</reference>
<dbReference type="SMART" id="SM00326">
    <property type="entry name" value="SH3"/>
    <property type="match status" value="1"/>
</dbReference>
<feature type="non-terminal residue" evidence="7">
    <location>
        <position position="321"/>
    </location>
</feature>
<dbReference type="AlphaFoldDB" id="A0A8J2P991"/>
<evidence type="ECO:0000313" key="8">
    <source>
        <dbReference type="Proteomes" id="UP000708208"/>
    </source>
</evidence>
<feature type="binding site" evidence="3">
    <location>
        <position position="320"/>
    </location>
    <ligand>
        <name>ATP</name>
        <dbReference type="ChEBI" id="CHEBI:30616"/>
    </ligand>
</feature>
<evidence type="ECO:0000259" key="6">
    <source>
        <dbReference type="PROSITE" id="PS50011"/>
    </source>
</evidence>